<name>A0A0F9Q1V7_9ZZZZ</name>
<accession>A0A0F9Q1V7</accession>
<protein>
    <recommendedName>
        <fullName evidence="2">Tetratricopeptide repeat-like domain-containing protein</fullName>
    </recommendedName>
</protein>
<evidence type="ECO:0008006" key="2">
    <source>
        <dbReference type="Google" id="ProtNLM"/>
    </source>
</evidence>
<sequence length="219" mass="23365">MKATRTLRIATTIVAACCLWAPAWGQTVKAKEAAAEAALTNCDLEGSLRLWREVLAADANHKRAKYVVGKLTAQALDLDSHLDVIDTLIDQGVAKGTEALLDAAGRRAATATQKARVLYLRGRLARLASKPAQARASFTSAVKLHADTEWGARSAIALAAELPRGPDLHEPRRLLTAVAGNAKLTAAVREEARLGLLLLDSAGWTPQRRIAALRKLLAG</sequence>
<proteinExistence type="predicted"/>
<gene>
    <name evidence="1" type="ORF">LCGC14_1148550</name>
</gene>
<dbReference type="AlphaFoldDB" id="A0A0F9Q1V7"/>
<comment type="caution">
    <text evidence="1">The sequence shown here is derived from an EMBL/GenBank/DDBJ whole genome shotgun (WGS) entry which is preliminary data.</text>
</comment>
<feature type="non-terminal residue" evidence="1">
    <location>
        <position position="219"/>
    </location>
</feature>
<evidence type="ECO:0000313" key="1">
    <source>
        <dbReference type="EMBL" id="KKM99377.1"/>
    </source>
</evidence>
<organism evidence="1">
    <name type="scientific">marine sediment metagenome</name>
    <dbReference type="NCBI Taxonomy" id="412755"/>
    <lineage>
        <taxon>unclassified sequences</taxon>
        <taxon>metagenomes</taxon>
        <taxon>ecological metagenomes</taxon>
    </lineage>
</organism>
<reference evidence="1" key="1">
    <citation type="journal article" date="2015" name="Nature">
        <title>Complex archaea that bridge the gap between prokaryotes and eukaryotes.</title>
        <authorList>
            <person name="Spang A."/>
            <person name="Saw J.H."/>
            <person name="Jorgensen S.L."/>
            <person name="Zaremba-Niedzwiedzka K."/>
            <person name="Martijn J."/>
            <person name="Lind A.E."/>
            <person name="van Eijk R."/>
            <person name="Schleper C."/>
            <person name="Guy L."/>
            <person name="Ettema T.J."/>
        </authorList>
    </citation>
    <scope>NUCLEOTIDE SEQUENCE</scope>
</reference>
<dbReference type="EMBL" id="LAZR01005503">
    <property type="protein sequence ID" value="KKM99377.1"/>
    <property type="molecule type" value="Genomic_DNA"/>
</dbReference>